<dbReference type="InterPro" id="IPR056798">
    <property type="entry name" value="ADH_Fe_C"/>
</dbReference>
<dbReference type="EMBL" id="JAKWFO010000001">
    <property type="protein sequence ID" value="KAI9639682.1"/>
    <property type="molecule type" value="Genomic_DNA"/>
</dbReference>
<comment type="caution">
    <text evidence="10">The sequence shown here is derived from an EMBL/GenBank/DDBJ whole genome shotgun (WGS) entry which is preliminary data.</text>
</comment>
<dbReference type="GO" id="GO:0046872">
    <property type="term" value="F:metal ion binding"/>
    <property type="evidence" value="ECO:0007669"/>
    <property type="project" value="InterPro"/>
</dbReference>
<dbReference type="GO" id="GO:0004022">
    <property type="term" value="F:alcohol dehydrogenase (NAD+) activity"/>
    <property type="evidence" value="ECO:0007669"/>
    <property type="project" value="InterPro"/>
</dbReference>
<sequence length="509" mass="55035">MAARASINRLLTATSNQGCRGCGRTHASNHHHLPSLSSQGVRGMATPIETPLRAGPPQGNGDYAFEMAASNLRFGQHATREVGMDFTNMIAQLPASERANAKIGVFTDPNVAKLDVMKVVEESLMKEGLNWVTYDKVAVEPTDKSWQTAIDFARSGNITHFLAVGGGSAMDTAKAANLFCTYPDADIYEFINAPIGKGTPIAKKLSPLIAIPTTAGTGSETTGTAILDIPSMSFKTGIASRALKPTLGIVDLNNTKTCPREVAISAGLDVLFHSLESWTAMPFHERTPRPANPINRPAYQGSNPISDIFSKWALEQTVKYLPRISKDPTDDEARAQMLLAASTAGIGFGNAGVHIPHAFSYPISSLNKGRAKDKQYHHPSYSPDVPLIPHGVAVSMTAPAVFSFTAPSAPTRHREALAIFMGDRADQLSRIKDEDLGQALGEEIQRFLDILGVPRGLSQVGYTSSDIHSLVEGCLPQRRVLDLAPLLSRDDREEQREQLSRIVENSMSW</sequence>
<keyword evidence="11" id="KW-1185">Reference proteome</keyword>
<feature type="domain" description="Fe-containing alcohol dehydrogenase-like C-terminal" evidence="9">
    <location>
        <begin position="301"/>
        <end position="364"/>
    </location>
</feature>
<comment type="catalytic activity">
    <reaction evidence="7">
        <text>4-hydroxybutanoate + 2-oxoglutarate = (R)-2-hydroxyglutarate + succinate semialdehyde</text>
        <dbReference type="Rhea" id="RHEA:24734"/>
        <dbReference type="ChEBI" id="CHEBI:15801"/>
        <dbReference type="ChEBI" id="CHEBI:16724"/>
        <dbReference type="ChEBI" id="CHEBI:16810"/>
        <dbReference type="ChEBI" id="CHEBI:57706"/>
        <dbReference type="EC" id="1.1.99.24"/>
    </reaction>
</comment>
<dbReference type="InterPro" id="IPR039697">
    <property type="entry name" value="Alcohol_dehydrogenase_Fe"/>
</dbReference>
<dbReference type="Gene3D" id="3.40.50.1970">
    <property type="match status" value="1"/>
</dbReference>
<evidence type="ECO:0000256" key="4">
    <source>
        <dbReference type="ARBA" id="ARBA00022946"/>
    </source>
</evidence>
<comment type="catalytic activity">
    <reaction evidence="1">
        <text>(S)-3-hydroxybutanoate + 2-oxoglutarate = (R)-2-hydroxyglutarate + acetoacetate</text>
        <dbReference type="Rhea" id="RHEA:23048"/>
        <dbReference type="ChEBI" id="CHEBI:11047"/>
        <dbReference type="ChEBI" id="CHEBI:13705"/>
        <dbReference type="ChEBI" id="CHEBI:15801"/>
        <dbReference type="ChEBI" id="CHEBI:16810"/>
        <dbReference type="EC" id="1.1.99.24"/>
    </reaction>
</comment>
<dbReference type="RefSeq" id="XP_052949459.1">
    <property type="nucleotide sequence ID" value="XM_053086029.1"/>
</dbReference>
<keyword evidence="4" id="KW-0809">Transit peptide</keyword>
<dbReference type="FunFam" id="3.40.50.1970:FF:000003">
    <property type="entry name" value="Alcohol dehydrogenase, iron-containing"/>
    <property type="match status" value="1"/>
</dbReference>
<evidence type="ECO:0000259" key="9">
    <source>
        <dbReference type="Pfam" id="PF25137"/>
    </source>
</evidence>
<keyword evidence="5" id="KW-0560">Oxidoreductase</keyword>
<dbReference type="SUPFAM" id="SSF56796">
    <property type="entry name" value="Dehydroquinate synthase-like"/>
    <property type="match status" value="1"/>
</dbReference>
<protein>
    <submittedName>
        <fullName evidence="10">Alcohol dehydrogenase</fullName>
    </submittedName>
</protein>
<evidence type="ECO:0000256" key="5">
    <source>
        <dbReference type="ARBA" id="ARBA00023002"/>
    </source>
</evidence>
<feature type="domain" description="Alcohol dehydrogenase iron-type/glycerol dehydrogenase GldA" evidence="8">
    <location>
        <begin position="98"/>
        <end position="251"/>
    </location>
</feature>
<dbReference type="Gene3D" id="1.20.1090.10">
    <property type="entry name" value="Dehydroquinate synthase-like - alpha domain"/>
    <property type="match status" value="1"/>
</dbReference>
<dbReference type="GeneID" id="77725230"/>
<evidence type="ECO:0000313" key="11">
    <source>
        <dbReference type="Proteomes" id="UP001164286"/>
    </source>
</evidence>
<accession>A0AA38HG02</accession>
<evidence type="ECO:0000313" key="10">
    <source>
        <dbReference type="EMBL" id="KAI9639682.1"/>
    </source>
</evidence>
<dbReference type="AlphaFoldDB" id="A0AA38HG02"/>
<dbReference type="InterPro" id="IPR001670">
    <property type="entry name" value="ADH_Fe/GldA"/>
</dbReference>
<dbReference type="CDD" id="cd08190">
    <property type="entry name" value="HOT"/>
    <property type="match status" value="1"/>
</dbReference>
<dbReference type="Pfam" id="PF00465">
    <property type="entry name" value="Fe-ADH"/>
    <property type="match status" value="1"/>
</dbReference>
<keyword evidence="6" id="KW-0496">Mitochondrion</keyword>
<evidence type="ECO:0000259" key="8">
    <source>
        <dbReference type="Pfam" id="PF00465"/>
    </source>
</evidence>
<dbReference type="InterPro" id="IPR042157">
    <property type="entry name" value="HOT"/>
</dbReference>
<proteinExistence type="inferred from homology"/>
<dbReference type="Proteomes" id="UP001164286">
    <property type="component" value="Unassembled WGS sequence"/>
</dbReference>
<dbReference type="PANTHER" id="PTHR11496">
    <property type="entry name" value="ALCOHOL DEHYDROGENASE"/>
    <property type="match status" value="1"/>
</dbReference>
<gene>
    <name evidence="10" type="ORF">MKK02DRAFT_18964</name>
</gene>
<name>A0AA38HG02_9TREE</name>
<evidence type="ECO:0000256" key="1">
    <source>
        <dbReference type="ARBA" id="ARBA00000813"/>
    </source>
</evidence>
<dbReference type="GO" id="GO:0047988">
    <property type="term" value="F:hydroxyacid-oxoacid transhydrogenase activity"/>
    <property type="evidence" value="ECO:0007669"/>
    <property type="project" value="UniProtKB-EC"/>
</dbReference>
<evidence type="ECO:0000256" key="6">
    <source>
        <dbReference type="ARBA" id="ARBA00023128"/>
    </source>
</evidence>
<dbReference type="PANTHER" id="PTHR11496:SF83">
    <property type="entry name" value="HYDROXYACID-OXOACID TRANSHYDROGENASE, MITOCHONDRIAL"/>
    <property type="match status" value="1"/>
</dbReference>
<comment type="similarity">
    <text evidence="3">Belongs to the iron-containing alcohol dehydrogenase family. Hydroxyacid-oxoacid transhydrogenase subfamily.</text>
</comment>
<comment type="subcellular location">
    <subcellularLocation>
        <location evidence="2">Mitochondrion</location>
    </subcellularLocation>
</comment>
<reference evidence="10" key="1">
    <citation type="journal article" date="2022" name="G3 (Bethesda)">
        <title>High quality genome of the basidiomycete yeast Dioszegia hungarica PDD-24b-2 isolated from cloud water.</title>
        <authorList>
            <person name="Jarrige D."/>
            <person name="Haridas S."/>
            <person name="Bleykasten-Grosshans C."/>
            <person name="Joly M."/>
            <person name="Nadalig T."/>
            <person name="Sancelme M."/>
            <person name="Vuilleumier S."/>
            <person name="Grigoriev I.V."/>
            <person name="Amato P."/>
            <person name="Bringel F."/>
        </authorList>
    </citation>
    <scope>NUCLEOTIDE SEQUENCE</scope>
    <source>
        <strain evidence="10">PDD-24b-2</strain>
    </source>
</reference>
<organism evidence="10 11">
    <name type="scientific">Dioszegia hungarica</name>
    <dbReference type="NCBI Taxonomy" id="4972"/>
    <lineage>
        <taxon>Eukaryota</taxon>
        <taxon>Fungi</taxon>
        <taxon>Dikarya</taxon>
        <taxon>Basidiomycota</taxon>
        <taxon>Agaricomycotina</taxon>
        <taxon>Tremellomycetes</taxon>
        <taxon>Tremellales</taxon>
        <taxon>Bulleribasidiaceae</taxon>
        <taxon>Dioszegia</taxon>
    </lineage>
</organism>
<evidence type="ECO:0000256" key="3">
    <source>
        <dbReference type="ARBA" id="ARBA00010005"/>
    </source>
</evidence>
<evidence type="ECO:0000256" key="7">
    <source>
        <dbReference type="ARBA" id="ARBA00049496"/>
    </source>
</evidence>
<dbReference type="FunFam" id="1.20.1090.10:FF:000003">
    <property type="entry name" value="Probable hydroxyacid-oxoacid transhydrogenase, mitochondrial"/>
    <property type="match status" value="1"/>
</dbReference>
<evidence type="ECO:0000256" key="2">
    <source>
        <dbReference type="ARBA" id="ARBA00004173"/>
    </source>
</evidence>
<dbReference type="GO" id="GO:0005739">
    <property type="term" value="C:mitochondrion"/>
    <property type="evidence" value="ECO:0007669"/>
    <property type="project" value="UniProtKB-SubCell"/>
</dbReference>
<dbReference type="Pfam" id="PF25137">
    <property type="entry name" value="ADH_Fe_C"/>
    <property type="match status" value="1"/>
</dbReference>